<evidence type="ECO:0000313" key="4">
    <source>
        <dbReference type="EMBL" id="SFB89529.1"/>
    </source>
</evidence>
<dbReference type="InterPro" id="IPR050570">
    <property type="entry name" value="Cell_wall_metabolism_enzyme"/>
</dbReference>
<evidence type="ECO:0000259" key="3">
    <source>
        <dbReference type="Pfam" id="PF01551"/>
    </source>
</evidence>
<keyword evidence="5" id="KW-1185">Reference proteome</keyword>
<dbReference type="Proteomes" id="UP000199438">
    <property type="component" value="Unassembled WGS sequence"/>
</dbReference>
<gene>
    <name evidence="4" type="ORF">SAMN04487907_1011077</name>
</gene>
<keyword evidence="2" id="KW-0472">Membrane</keyword>
<organism evidence="4 5">
    <name type="scientific">Zunongwangia mangrovi</name>
    <dbReference type="NCBI Taxonomy" id="1334022"/>
    <lineage>
        <taxon>Bacteria</taxon>
        <taxon>Pseudomonadati</taxon>
        <taxon>Bacteroidota</taxon>
        <taxon>Flavobacteriia</taxon>
        <taxon>Flavobacteriales</taxon>
        <taxon>Flavobacteriaceae</taxon>
        <taxon>Zunongwangia</taxon>
    </lineage>
</organism>
<dbReference type="AlphaFoldDB" id="A0A1I1EQS4"/>
<dbReference type="Gene3D" id="2.70.70.10">
    <property type="entry name" value="Glucose Permease (Domain IIA)"/>
    <property type="match status" value="1"/>
</dbReference>
<accession>A0A1I1EQS4</accession>
<dbReference type="InterPro" id="IPR016047">
    <property type="entry name" value="M23ase_b-sheet_dom"/>
</dbReference>
<dbReference type="CDD" id="cd12797">
    <property type="entry name" value="M23_peptidase"/>
    <property type="match status" value="1"/>
</dbReference>
<feature type="coiled-coil region" evidence="1">
    <location>
        <begin position="58"/>
        <end position="85"/>
    </location>
</feature>
<dbReference type="STRING" id="1334022.SAMN04487907_1011077"/>
<feature type="domain" description="M23ase beta-sheet core" evidence="3">
    <location>
        <begin position="202"/>
        <end position="297"/>
    </location>
</feature>
<reference evidence="5" key="1">
    <citation type="submission" date="2016-10" db="EMBL/GenBank/DDBJ databases">
        <authorList>
            <person name="Varghese N."/>
            <person name="Submissions S."/>
        </authorList>
    </citation>
    <scope>NUCLEOTIDE SEQUENCE [LARGE SCALE GENOMIC DNA]</scope>
    <source>
        <strain evidence="5">DSM 24499</strain>
    </source>
</reference>
<dbReference type="SUPFAM" id="SSF51261">
    <property type="entry name" value="Duplicated hybrid motif"/>
    <property type="match status" value="1"/>
</dbReference>
<dbReference type="PANTHER" id="PTHR21666:SF286">
    <property type="entry name" value="LIPOPROTEIN NLPD"/>
    <property type="match status" value="1"/>
</dbReference>
<sequence length="325" mass="37373">MSKVKYYYDSETLSYKKIERKKGRRFGIVLLSIFGSFLAGFLLLLVYLNIPQIETPKEKALKRELQNMQLQYGLLNKKMDQIQNVLGNIEDRDNNIYRLYFEANPIPEETRKAGFGGINRYKDLEGFDNSKLITETTKRMDVLTKQLVVQSKSLDEIAELAKEKEDLLAAIPAIQPVKNEDLTRIASGYGWRTDPFTKVRKFHFGMDFTAPRGTPVYASGDGRVIRADNRSTGYGNHIRIDHGYGYTSLYAHLYKYNVRRGQKVKRGDVIGFVGSTGRSEAPHLHYEIFKDGEHINPINFYYGNLSPEEFDEVLKKAQQENQSLD</sequence>
<dbReference type="Pfam" id="PF01551">
    <property type="entry name" value="Peptidase_M23"/>
    <property type="match status" value="1"/>
</dbReference>
<dbReference type="FunFam" id="2.70.70.10:FF:000006">
    <property type="entry name" value="M23 family peptidase"/>
    <property type="match status" value="1"/>
</dbReference>
<dbReference type="OrthoDB" id="9810477at2"/>
<proteinExistence type="predicted"/>
<protein>
    <submittedName>
        <fullName evidence="4">Peptidase family M23</fullName>
    </submittedName>
</protein>
<evidence type="ECO:0000256" key="1">
    <source>
        <dbReference type="SAM" id="Coils"/>
    </source>
</evidence>
<dbReference type="RefSeq" id="WP_092540312.1">
    <property type="nucleotide sequence ID" value="NZ_FOKV01000001.1"/>
</dbReference>
<keyword evidence="1" id="KW-0175">Coiled coil</keyword>
<evidence type="ECO:0000256" key="2">
    <source>
        <dbReference type="SAM" id="Phobius"/>
    </source>
</evidence>
<dbReference type="PANTHER" id="PTHR21666">
    <property type="entry name" value="PEPTIDASE-RELATED"/>
    <property type="match status" value="1"/>
</dbReference>
<keyword evidence="2" id="KW-1133">Transmembrane helix</keyword>
<dbReference type="GO" id="GO:0004222">
    <property type="term" value="F:metalloendopeptidase activity"/>
    <property type="evidence" value="ECO:0007669"/>
    <property type="project" value="TreeGrafter"/>
</dbReference>
<feature type="transmembrane region" description="Helical" evidence="2">
    <location>
        <begin position="26"/>
        <end position="48"/>
    </location>
</feature>
<dbReference type="InterPro" id="IPR011055">
    <property type="entry name" value="Dup_hybrid_motif"/>
</dbReference>
<name>A0A1I1EQS4_9FLAO</name>
<evidence type="ECO:0000313" key="5">
    <source>
        <dbReference type="Proteomes" id="UP000199438"/>
    </source>
</evidence>
<keyword evidence="2" id="KW-0812">Transmembrane</keyword>
<dbReference type="EMBL" id="FOKV01000001">
    <property type="protein sequence ID" value="SFB89529.1"/>
    <property type="molecule type" value="Genomic_DNA"/>
</dbReference>